<comment type="caution">
    <text evidence="2">The sequence shown here is derived from an EMBL/GenBank/DDBJ whole genome shotgun (WGS) entry which is preliminary data.</text>
</comment>
<protein>
    <recommendedName>
        <fullName evidence="4">MFS transporter</fullName>
    </recommendedName>
</protein>
<feature type="transmembrane region" description="Helical" evidence="1">
    <location>
        <begin position="180"/>
        <end position="200"/>
    </location>
</feature>
<dbReference type="Proteomes" id="UP000244913">
    <property type="component" value="Unassembled WGS sequence"/>
</dbReference>
<dbReference type="RefSeq" id="WP_116563673.1">
    <property type="nucleotide sequence ID" value="NZ_QDKP01000003.1"/>
</dbReference>
<feature type="transmembrane region" description="Helical" evidence="1">
    <location>
        <begin position="20"/>
        <end position="41"/>
    </location>
</feature>
<feature type="transmembrane region" description="Helical" evidence="1">
    <location>
        <begin position="93"/>
        <end position="114"/>
    </location>
</feature>
<feature type="transmembrane region" description="Helical" evidence="1">
    <location>
        <begin position="226"/>
        <end position="249"/>
    </location>
</feature>
<feature type="transmembrane region" description="Helical" evidence="1">
    <location>
        <begin position="399"/>
        <end position="422"/>
    </location>
</feature>
<keyword evidence="1" id="KW-0472">Membrane</keyword>
<dbReference type="InterPro" id="IPR043745">
    <property type="entry name" value="DUF5690"/>
</dbReference>
<evidence type="ECO:0000313" key="3">
    <source>
        <dbReference type="Proteomes" id="UP000244913"/>
    </source>
</evidence>
<feature type="transmembrane region" description="Helical" evidence="1">
    <location>
        <begin position="61"/>
        <end position="81"/>
    </location>
</feature>
<dbReference type="Pfam" id="PF18943">
    <property type="entry name" value="DUF5690"/>
    <property type="match status" value="1"/>
</dbReference>
<feature type="transmembrane region" description="Helical" evidence="1">
    <location>
        <begin position="326"/>
        <end position="344"/>
    </location>
</feature>
<dbReference type="EMBL" id="QDKP01000003">
    <property type="protein sequence ID" value="PVM89597.1"/>
    <property type="molecule type" value="Genomic_DNA"/>
</dbReference>
<proteinExistence type="predicted"/>
<keyword evidence="1" id="KW-1133">Transmembrane helix</keyword>
<keyword evidence="1" id="KW-0812">Transmembrane</keyword>
<keyword evidence="3" id="KW-1185">Reference proteome</keyword>
<accession>A0A2T9K0W8</accession>
<evidence type="ECO:0000256" key="1">
    <source>
        <dbReference type="SAM" id="Phobius"/>
    </source>
</evidence>
<organism evidence="2 3">
    <name type="scientific">Caulobacter radicis</name>
    <dbReference type="NCBI Taxonomy" id="2172650"/>
    <lineage>
        <taxon>Bacteria</taxon>
        <taxon>Pseudomonadati</taxon>
        <taxon>Pseudomonadota</taxon>
        <taxon>Alphaproteobacteria</taxon>
        <taxon>Caulobacterales</taxon>
        <taxon>Caulobacteraceae</taxon>
        <taxon>Caulobacter</taxon>
    </lineage>
</organism>
<dbReference type="AlphaFoldDB" id="A0A2T9K0W8"/>
<feature type="transmembrane region" description="Helical" evidence="1">
    <location>
        <begin position="147"/>
        <end position="168"/>
    </location>
</feature>
<gene>
    <name evidence="2" type="ORF">DDF65_00335</name>
</gene>
<feature type="transmembrane region" description="Helical" evidence="1">
    <location>
        <begin position="120"/>
        <end position="140"/>
    </location>
</feature>
<evidence type="ECO:0008006" key="4">
    <source>
        <dbReference type="Google" id="ProtNLM"/>
    </source>
</evidence>
<name>A0A2T9K0W8_9CAUL</name>
<evidence type="ECO:0000313" key="2">
    <source>
        <dbReference type="EMBL" id="PVM89597.1"/>
    </source>
</evidence>
<feature type="transmembrane region" description="Helical" evidence="1">
    <location>
        <begin position="303"/>
        <end position="320"/>
    </location>
</feature>
<sequence>MTGSDPSSRLTRALATAPSWAFALYGGLAAFAAYFSMYAYRKPFAAASYETVVGWPFPGDFKVALVVAQVAGYALSKIIGIKVISEMRPEGRALAILALIGGAELSLVGLGAAPSVFGPLALLANGLCLGMIWGLVFGFLEGRRLSEVLGAMLCASFILASGAVKAVGKALLLQGVDDRWMPALTGLIFAPLLLIAVAGLSQLPPPSAADEAARIRRAPMDAKARAVLWARHAPVLVLLVGVYVLLTALRDFRDNFAAEIWTELGFDGAASIFALSEIPVAIVVLVGLALLMRVNDNRRAVGFNLGFIAAGLAVLGLSTAGHQLGLVGPVTWMVAVGAGLYMAYTPFNGILFDRMIAATGSVGTAGFLIYVADASGYVGSVALLLVRTFGRLELNWSQFLSGAAYLTCMLGLVGTASAHVLLRKAGRSPGEVAPSLAIEAKRG</sequence>
<feature type="transmembrane region" description="Helical" evidence="1">
    <location>
        <begin position="356"/>
        <end position="379"/>
    </location>
</feature>
<reference evidence="2 3" key="1">
    <citation type="submission" date="2018-04" db="EMBL/GenBank/DDBJ databases">
        <title>The genome sequence of Caulobacter sp. 736.</title>
        <authorList>
            <person name="Gao J."/>
            <person name="Sun J."/>
        </authorList>
    </citation>
    <scope>NUCLEOTIDE SEQUENCE [LARGE SCALE GENOMIC DNA]</scope>
    <source>
        <strain evidence="2 3">736</strain>
    </source>
</reference>
<feature type="transmembrane region" description="Helical" evidence="1">
    <location>
        <begin position="269"/>
        <end position="291"/>
    </location>
</feature>